<dbReference type="OrthoDB" id="48036at2759"/>
<accession>A0A1Y1HUF7</accession>
<dbReference type="InterPro" id="IPR052436">
    <property type="entry name" value="LTO1_adapter"/>
</dbReference>
<sequence>MSGSSRDIFDSSLDLEREHLDRGYAEGLRDGQTEGLKEGREVGLKSGFEIGEEVGFYSGCVEIWSKALETDGTLFSARGRKSIHTFSQQLAAFPLKEPQNEQYDSLLKQLRTRWKVLTSLLGVAPLEYPGYPRGEEDPTSF</sequence>
<keyword evidence="4" id="KW-1185">Reference proteome</keyword>
<dbReference type="Proteomes" id="UP000054558">
    <property type="component" value="Unassembled WGS sequence"/>
</dbReference>
<evidence type="ECO:0000313" key="4">
    <source>
        <dbReference type="Proteomes" id="UP000054558"/>
    </source>
</evidence>
<gene>
    <name evidence="3" type="ORF">KFL_000630120</name>
</gene>
<feature type="domain" description="Essential protein Yae1 N-terminal" evidence="2">
    <location>
        <begin position="23"/>
        <end position="61"/>
    </location>
</feature>
<evidence type="ECO:0000256" key="1">
    <source>
        <dbReference type="ARBA" id="ARBA00038090"/>
    </source>
</evidence>
<dbReference type="OMA" id="FKQVCSM"/>
<evidence type="ECO:0000313" key="3">
    <source>
        <dbReference type="EMBL" id="GAQ80809.1"/>
    </source>
</evidence>
<reference evidence="3 4" key="1">
    <citation type="journal article" date="2014" name="Nat. Commun.">
        <title>Klebsormidium flaccidum genome reveals primary factors for plant terrestrial adaptation.</title>
        <authorList>
            <person name="Hori K."/>
            <person name="Maruyama F."/>
            <person name="Fujisawa T."/>
            <person name="Togashi T."/>
            <person name="Yamamoto N."/>
            <person name="Seo M."/>
            <person name="Sato S."/>
            <person name="Yamada T."/>
            <person name="Mori H."/>
            <person name="Tajima N."/>
            <person name="Moriyama T."/>
            <person name="Ikeuchi M."/>
            <person name="Watanabe M."/>
            <person name="Wada H."/>
            <person name="Kobayashi K."/>
            <person name="Saito M."/>
            <person name="Masuda T."/>
            <person name="Sasaki-Sekimoto Y."/>
            <person name="Mashiguchi K."/>
            <person name="Awai K."/>
            <person name="Shimojima M."/>
            <person name="Masuda S."/>
            <person name="Iwai M."/>
            <person name="Nobusawa T."/>
            <person name="Narise T."/>
            <person name="Kondo S."/>
            <person name="Saito H."/>
            <person name="Sato R."/>
            <person name="Murakawa M."/>
            <person name="Ihara Y."/>
            <person name="Oshima-Yamada Y."/>
            <person name="Ohtaka K."/>
            <person name="Satoh M."/>
            <person name="Sonobe K."/>
            <person name="Ishii M."/>
            <person name="Ohtani R."/>
            <person name="Kanamori-Sato M."/>
            <person name="Honoki R."/>
            <person name="Miyazaki D."/>
            <person name="Mochizuki H."/>
            <person name="Umetsu J."/>
            <person name="Higashi K."/>
            <person name="Shibata D."/>
            <person name="Kamiya Y."/>
            <person name="Sato N."/>
            <person name="Nakamura Y."/>
            <person name="Tabata S."/>
            <person name="Ida S."/>
            <person name="Kurokawa K."/>
            <person name="Ohta H."/>
        </authorList>
    </citation>
    <scope>NUCLEOTIDE SEQUENCE [LARGE SCALE GENOMIC DNA]</scope>
    <source>
        <strain evidence="3 4">NIES-2285</strain>
    </source>
</reference>
<protein>
    <recommendedName>
        <fullName evidence="2">Essential protein Yae1 N-terminal domain-containing protein</fullName>
    </recommendedName>
</protein>
<comment type="similarity">
    <text evidence="1">Belongs to the LTO1 family.</text>
</comment>
<proteinExistence type="inferred from homology"/>
<evidence type="ECO:0000259" key="2">
    <source>
        <dbReference type="Pfam" id="PF09811"/>
    </source>
</evidence>
<dbReference type="PANTHER" id="PTHR28532">
    <property type="entry name" value="GEO13458P1"/>
    <property type="match status" value="1"/>
</dbReference>
<organism evidence="3 4">
    <name type="scientific">Klebsormidium nitens</name>
    <name type="common">Green alga</name>
    <name type="synonym">Ulothrix nitens</name>
    <dbReference type="NCBI Taxonomy" id="105231"/>
    <lineage>
        <taxon>Eukaryota</taxon>
        <taxon>Viridiplantae</taxon>
        <taxon>Streptophyta</taxon>
        <taxon>Klebsormidiophyceae</taxon>
        <taxon>Klebsormidiales</taxon>
        <taxon>Klebsormidiaceae</taxon>
        <taxon>Klebsormidium</taxon>
    </lineage>
</organism>
<name>A0A1Y1HUF7_KLENI</name>
<dbReference type="STRING" id="105231.A0A1Y1HUF7"/>
<dbReference type="AlphaFoldDB" id="A0A1Y1HUF7"/>
<dbReference type="InterPro" id="IPR019191">
    <property type="entry name" value="Essential_protein_Yae1_N"/>
</dbReference>
<dbReference type="PANTHER" id="PTHR28532:SF1">
    <property type="entry name" value="ORAL CANCER OVEREXPRESSED 1"/>
    <property type="match status" value="1"/>
</dbReference>
<dbReference type="EMBL" id="DF237012">
    <property type="protein sequence ID" value="GAQ80809.1"/>
    <property type="molecule type" value="Genomic_DNA"/>
</dbReference>
<dbReference type="Pfam" id="PF09811">
    <property type="entry name" value="Yae1_N"/>
    <property type="match status" value="1"/>
</dbReference>